<organism evidence="2 3">
    <name type="scientific">Chelativorans composti</name>
    <dbReference type="NCBI Taxonomy" id="768533"/>
    <lineage>
        <taxon>Bacteria</taxon>
        <taxon>Pseudomonadati</taxon>
        <taxon>Pseudomonadota</taxon>
        <taxon>Alphaproteobacteria</taxon>
        <taxon>Hyphomicrobiales</taxon>
        <taxon>Phyllobacteriaceae</taxon>
        <taxon>Chelativorans</taxon>
    </lineage>
</organism>
<name>A0ABW5DFM4_9HYPH</name>
<dbReference type="InterPro" id="IPR006016">
    <property type="entry name" value="UspA"/>
</dbReference>
<accession>A0ABW5DFM4</accession>
<proteinExistence type="predicted"/>
<dbReference type="Gene3D" id="3.40.50.12370">
    <property type="match status" value="1"/>
</dbReference>
<comment type="caution">
    <text evidence="2">The sequence shown here is derived from an EMBL/GenBank/DDBJ whole genome shotgun (WGS) entry which is preliminary data.</text>
</comment>
<dbReference type="Proteomes" id="UP001597373">
    <property type="component" value="Unassembled WGS sequence"/>
</dbReference>
<evidence type="ECO:0000313" key="2">
    <source>
        <dbReference type="EMBL" id="MFD2259913.1"/>
    </source>
</evidence>
<keyword evidence="3" id="KW-1185">Reference proteome</keyword>
<evidence type="ECO:0000313" key="3">
    <source>
        <dbReference type="Proteomes" id="UP001597373"/>
    </source>
</evidence>
<gene>
    <name evidence="2" type="ORF">ACFSMZ_09070</name>
</gene>
<dbReference type="RefSeq" id="WP_345097644.1">
    <property type="nucleotide sequence ID" value="NZ_BAABGS010000008.1"/>
</dbReference>
<dbReference type="EMBL" id="JBHUIR010000029">
    <property type="protein sequence ID" value="MFD2259913.1"/>
    <property type="molecule type" value="Genomic_DNA"/>
</dbReference>
<evidence type="ECO:0000259" key="1">
    <source>
        <dbReference type="Pfam" id="PF00582"/>
    </source>
</evidence>
<dbReference type="SUPFAM" id="SSF52402">
    <property type="entry name" value="Adenine nucleotide alpha hydrolases-like"/>
    <property type="match status" value="1"/>
</dbReference>
<feature type="domain" description="UspA" evidence="1">
    <location>
        <begin position="150"/>
        <end position="261"/>
    </location>
</feature>
<dbReference type="Pfam" id="PF00582">
    <property type="entry name" value="Usp"/>
    <property type="match status" value="1"/>
</dbReference>
<dbReference type="CDD" id="cd00293">
    <property type="entry name" value="USP-like"/>
    <property type="match status" value="1"/>
</dbReference>
<sequence>MEQLQCLLVGSVAVEPFVPSPALVFATSLAERNAARLTVCVMPPQEASTSEADPSLHAERAQEIARLNAAETQKHLGNRGTAILATVEPRSDSIAIARLVRLARVNDLTILDAATTDNALRHAATEELLLESGGSVVIVPVGGSSPFPARITIAWDGSASSARAVRDALPFLRAAESVSIVTVTGEKDLSAMTSGQDLANYLLHKNIAEVRTEMLSASGGDVIGRLRRFVTESGTDMLVLGATAHSRVRRTSLGSVIRGMLDQPPATLFLAH</sequence>
<reference evidence="3" key="1">
    <citation type="journal article" date="2019" name="Int. J. Syst. Evol. Microbiol.">
        <title>The Global Catalogue of Microorganisms (GCM) 10K type strain sequencing project: providing services to taxonomists for standard genome sequencing and annotation.</title>
        <authorList>
            <consortium name="The Broad Institute Genomics Platform"/>
            <consortium name="The Broad Institute Genome Sequencing Center for Infectious Disease"/>
            <person name="Wu L."/>
            <person name="Ma J."/>
        </authorList>
    </citation>
    <scope>NUCLEOTIDE SEQUENCE [LARGE SCALE GENOMIC DNA]</scope>
    <source>
        <strain evidence="3">KCTC 23707</strain>
    </source>
</reference>
<protein>
    <submittedName>
        <fullName evidence="2">Universal stress protein</fullName>
    </submittedName>
</protein>